<dbReference type="RefSeq" id="WP_316415488.1">
    <property type="nucleotide sequence ID" value="NZ_AP027080.1"/>
</dbReference>
<name>A0AA48K8Y1_9BACT</name>
<reference evidence="2" key="1">
    <citation type="journal article" date="2023" name="Int. J. Syst. Evol. Microbiol.">
        <title>Mesoterricola silvestris gen. nov., sp. nov., Mesoterricola sediminis sp. nov., Geothrix oryzae sp. nov., Geothrix edaphica sp. nov., Geothrix rubra sp. nov., and Geothrix limicola sp. nov., six novel members of Acidobacteriota isolated from soils.</title>
        <authorList>
            <person name="Itoh H."/>
            <person name="Sugisawa Y."/>
            <person name="Mise K."/>
            <person name="Xu Z."/>
            <person name="Kuniyasu M."/>
            <person name="Ushijima N."/>
            <person name="Kawano K."/>
            <person name="Kobayashi E."/>
            <person name="Shiratori Y."/>
            <person name="Masuda Y."/>
            <person name="Senoo K."/>
        </authorList>
    </citation>
    <scope>NUCLEOTIDE SEQUENCE [LARGE SCALE GENOMIC DNA]</scope>
    <source>
        <strain evidence="2">W79</strain>
    </source>
</reference>
<evidence type="ECO:0000313" key="2">
    <source>
        <dbReference type="Proteomes" id="UP001238179"/>
    </source>
</evidence>
<dbReference type="InterPro" id="IPR005500">
    <property type="entry name" value="DUF309"/>
</dbReference>
<dbReference type="Proteomes" id="UP001238179">
    <property type="component" value="Chromosome"/>
</dbReference>
<accession>A0AA48K8Y1</accession>
<dbReference type="KEGG" id="msil:METEAL_17490"/>
<evidence type="ECO:0000313" key="1">
    <source>
        <dbReference type="EMBL" id="BDU72575.1"/>
    </source>
</evidence>
<dbReference type="EMBL" id="AP027080">
    <property type="protein sequence ID" value="BDU72575.1"/>
    <property type="molecule type" value="Genomic_DNA"/>
</dbReference>
<sequence length="258" mass="27988">MTCGPRTPVFWQRQPGLPRPVLGFLRSRLEAALADPADRALLAWPTVLGAPRVREEFPGGLPEAELLARAAAMLPQEDPERAWRDVLARFPDTADRGPGGWVPHRIWDPLSSLVSLRSGVTLLALLGLPGGDRYPLAAGVSLFNAALFHECHDALEPLWLEAEGPLRGGLQGLILMAAGHHHLQVQNAPGMAGLLEDAVEALGGGDALATPWGTVSYGAALDLVRERLAALDDEFGERAEEPPWERLWALDRPEWELT</sequence>
<keyword evidence="2" id="KW-1185">Reference proteome</keyword>
<dbReference type="SUPFAM" id="SSF140663">
    <property type="entry name" value="TTHA0068-like"/>
    <property type="match status" value="1"/>
</dbReference>
<proteinExistence type="predicted"/>
<protein>
    <submittedName>
        <fullName evidence="1">Uncharacterized protein</fullName>
    </submittedName>
</protein>
<dbReference type="InterPro" id="IPR023203">
    <property type="entry name" value="TTHA0068_sf"/>
</dbReference>
<gene>
    <name evidence="1" type="ORF">METEAL_17490</name>
</gene>
<organism evidence="1 2">
    <name type="scientific">Mesoterricola silvestris</name>
    <dbReference type="NCBI Taxonomy" id="2927979"/>
    <lineage>
        <taxon>Bacteria</taxon>
        <taxon>Pseudomonadati</taxon>
        <taxon>Acidobacteriota</taxon>
        <taxon>Holophagae</taxon>
        <taxon>Holophagales</taxon>
        <taxon>Holophagaceae</taxon>
        <taxon>Mesoterricola</taxon>
    </lineage>
</organism>
<dbReference type="PANTHER" id="PTHR34796:SF1">
    <property type="entry name" value="EXPRESSED PROTEIN"/>
    <property type="match status" value="1"/>
</dbReference>
<dbReference type="Pfam" id="PF03745">
    <property type="entry name" value="DUF309"/>
    <property type="match status" value="1"/>
</dbReference>
<dbReference type="Gene3D" id="1.10.3450.10">
    <property type="entry name" value="TTHA0068-like"/>
    <property type="match status" value="1"/>
</dbReference>
<dbReference type="AlphaFoldDB" id="A0AA48K8Y1"/>
<dbReference type="PANTHER" id="PTHR34796">
    <property type="entry name" value="EXPRESSED PROTEIN"/>
    <property type="match status" value="1"/>
</dbReference>